<keyword evidence="1" id="KW-0732">Signal</keyword>
<gene>
    <name evidence="2" type="ORF">DFR57_101312</name>
</gene>
<dbReference type="Proteomes" id="UP000252585">
    <property type="component" value="Unassembled WGS sequence"/>
</dbReference>
<proteinExistence type="predicted"/>
<feature type="signal peptide" evidence="1">
    <location>
        <begin position="1"/>
        <end position="19"/>
    </location>
</feature>
<reference evidence="2 3" key="1">
    <citation type="submission" date="2018-07" db="EMBL/GenBank/DDBJ databases">
        <title>Genomic Encyclopedia of Type Strains, Phase IV (KMG-IV): sequencing the most valuable type-strain genomes for metagenomic binning, comparative biology and taxonomic classification.</title>
        <authorList>
            <person name="Goeker M."/>
        </authorList>
    </citation>
    <scope>NUCLEOTIDE SEQUENCE [LARGE SCALE GENOMIC DNA]</scope>
    <source>
        <strain evidence="2 3">DSM 27696</strain>
    </source>
</reference>
<evidence type="ECO:0000256" key="1">
    <source>
        <dbReference type="SAM" id="SignalP"/>
    </source>
</evidence>
<evidence type="ECO:0000313" key="2">
    <source>
        <dbReference type="EMBL" id="RCW77438.1"/>
    </source>
</evidence>
<dbReference type="RefSeq" id="WP_114351362.1">
    <property type="nucleotide sequence ID" value="NZ_QPJJ01000001.1"/>
</dbReference>
<evidence type="ECO:0008006" key="4">
    <source>
        <dbReference type="Google" id="ProtNLM"/>
    </source>
</evidence>
<accession>A0A368YDC7</accession>
<keyword evidence="3" id="KW-1185">Reference proteome</keyword>
<evidence type="ECO:0000313" key="3">
    <source>
        <dbReference type="Proteomes" id="UP000252585"/>
    </source>
</evidence>
<sequence>MKKRILFILSSCILLGLFACSNQNEQAKHNDNQFIISNNEEANEEINNDVREVVWKQLSSEQKEWIDGTWKDGKVSKVTLNENYVRQVGNKSYEGKEVYLIDFPIKSKSIPNNMIVYADVNNFDYIGNGFVD</sequence>
<comment type="caution">
    <text evidence="2">The sequence shown here is derived from an EMBL/GenBank/DDBJ whole genome shotgun (WGS) entry which is preliminary data.</text>
</comment>
<dbReference type="EMBL" id="QPJJ01000001">
    <property type="protein sequence ID" value="RCW77438.1"/>
    <property type="molecule type" value="Genomic_DNA"/>
</dbReference>
<feature type="chain" id="PRO_5038996147" description="Lipoprotein" evidence="1">
    <location>
        <begin position="20"/>
        <end position="132"/>
    </location>
</feature>
<protein>
    <recommendedName>
        <fullName evidence="4">Lipoprotein</fullName>
    </recommendedName>
</protein>
<dbReference type="OrthoDB" id="1936497at2"/>
<dbReference type="PROSITE" id="PS51257">
    <property type="entry name" value="PROKAR_LIPOPROTEIN"/>
    <property type="match status" value="1"/>
</dbReference>
<name>A0A368YDC7_9BACI</name>
<organism evidence="2 3">
    <name type="scientific">Saliterribacillus persicus</name>
    <dbReference type="NCBI Taxonomy" id="930114"/>
    <lineage>
        <taxon>Bacteria</taxon>
        <taxon>Bacillati</taxon>
        <taxon>Bacillota</taxon>
        <taxon>Bacilli</taxon>
        <taxon>Bacillales</taxon>
        <taxon>Bacillaceae</taxon>
        <taxon>Saliterribacillus</taxon>
    </lineage>
</organism>
<dbReference type="AlphaFoldDB" id="A0A368YDC7"/>